<evidence type="ECO:0000313" key="4">
    <source>
        <dbReference type="Proteomes" id="UP001183629"/>
    </source>
</evidence>
<reference evidence="3 4" key="1">
    <citation type="submission" date="2023-07" db="EMBL/GenBank/DDBJ databases">
        <title>Sequencing the genomes of 1000 actinobacteria strains.</title>
        <authorList>
            <person name="Klenk H.-P."/>
        </authorList>
    </citation>
    <scope>NUCLEOTIDE SEQUENCE [LARGE SCALE GENOMIC DNA]</scope>
    <source>
        <strain evidence="3 4">DSM 44711</strain>
    </source>
</reference>
<name>A0AAE3ZU98_9ACTN</name>
<evidence type="ECO:0000313" key="3">
    <source>
        <dbReference type="EMBL" id="MDR7325041.1"/>
    </source>
</evidence>
<protein>
    <submittedName>
        <fullName evidence="3">Tfp pilus assembly protein FimV</fullName>
    </submittedName>
</protein>
<dbReference type="CDD" id="cd00118">
    <property type="entry name" value="LysM"/>
    <property type="match status" value="1"/>
</dbReference>
<dbReference type="Proteomes" id="UP001183629">
    <property type="component" value="Unassembled WGS sequence"/>
</dbReference>
<keyword evidence="1" id="KW-1133">Transmembrane helix</keyword>
<sequence>MSAPTRAAIGWGTDRTAHPAKRPLRLTRRGRIVRMVALIALAWVAVGLLAATASHAERDAGPLPTAVVQKHDTLWDIAARYRPSDDPFAMVEEIRALNDLPGYTIHPGQELRLPRGR</sequence>
<feature type="domain" description="LysM" evidence="2">
    <location>
        <begin position="64"/>
        <end position="113"/>
    </location>
</feature>
<dbReference type="PROSITE" id="PS51782">
    <property type="entry name" value="LYSM"/>
    <property type="match status" value="1"/>
</dbReference>
<proteinExistence type="predicted"/>
<comment type="caution">
    <text evidence="3">The sequence shown here is derived from an EMBL/GenBank/DDBJ whole genome shotgun (WGS) entry which is preliminary data.</text>
</comment>
<feature type="transmembrane region" description="Helical" evidence="1">
    <location>
        <begin position="32"/>
        <end position="53"/>
    </location>
</feature>
<accession>A0AAE3ZU98</accession>
<dbReference type="RefSeq" id="WP_310419353.1">
    <property type="nucleotide sequence ID" value="NZ_JAVDYC010000001.1"/>
</dbReference>
<evidence type="ECO:0000259" key="2">
    <source>
        <dbReference type="PROSITE" id="PS51782"/>
    </source>
</evidence>
<dbReference type="SMART" id="SM00257">
    <property type="entry name" value="LysM"/>
    <property type="match status" value="1"/>
</dbReference>
<dbReference type="AlphaFoldDB" id="A0AAE3ZU98"/>
<evidence type="ECO:0000256" key="1">
    <source>
        <dbReference type="SAM" id="Phobius"/>
    </source>
</evidence>
<gene>
    <name evidence="3" type="ORF">J2S44_005291</name>
</gene>
<dbReference type="InterPro" id="IPR018392">
    <property type="entry name" value="LysM"/>
</dbReference>
<dbReference type="Gene3D" id="3.10.350.10">
    <property type="entry name" value="LysM domain"/>
    <property type="match status" value="1"/>
</dbReference>
<keyword evidence="4" id="KW-1185">Reference proteome</keyword>
<dbReference type="InterPro" id="IPR036779">
    <property type="entry name" value="LysM_dom_sf"/>
</dbReference>
<keyword evidence="1" id="KW-0812">Transmembrane</keyword>
<organism evidence="3 4">
    <name type="scientific">Catenuloplanes niger</name>
    <dbReference type="NCBI Taxonomy" id="587534"/>
    <lineage>
        <taxon>Bacteria</taxon>
        <taxon>Bacillati</taxon>
        <taxon>Actinomycetota</taxon>
        <taxon>Actinomycetes</taxon>
        <taxon>Micromonosporales</taxon>
        <taxon>Micromonosporaceae</taxon>
        <taxon>Catenuloplanes</taxon>
    </lineage>
</organism>
<dbReference type="SUPFAM" id="SSF54106">
    <property type="entry name" value="LysM domain"/>
    <property type="match status" value="1"/>
</dbReference>
<keyword evidence="1" id="KW-0472">Membrane</keyword>
<dbReference type="Pfam" id="PF01476">
    <property type="entry name" value="LysM"/>
    <property type="match status" value="1"/>
</dbReference>
<dbReference type="EMBL" id="JAVDYC010000001">
    <property type="protein sequence ID" value="MDR7325041.1"/>
    <property type="molecule type" value="Genomic_DNA"/>
</dbReference>